<name>A0A834I0E7_RHYFE</name>
<proteinExistence type="predicted"/>
<dbReference type="EMBL" id="JAACXV010014320">
    <property type="protein sequence ID" value="KAF7268540.1"/>
    <property type="molecule type" value="Genomic_DNA"/>
</dbReference>
<keyword evidence="2" id="KW-1185">Reference proteome</keyword>
<organism evidence="1 2">
    <name type="scientific">Rhynchophorus ferrugineus</name>
    <name type="common">Red palm weevil</name>
    <name type="synonym">Curculio ferrugineus</name>
    <dbReference type="NCBI Taxonomy" id="354439"/>
    <lineage>
        <taxon>Eukaryota</taxon>
        <taxon>Metazoa</taxon>
        <taxon>Ecdysozoa</taxon>
        <taxon>Arthropoda</taxon>
        <taxon>Hexapoda</taxon>
        <taxon>Insecta</taxon>
        <taxon>Pterygota</taxon>
        <taxon>Neoptera</taxon>
        <taxon>Endopterygota</taxon>
        <taxon>Coleoptera</taxon>
        <taxon>Polyphaga</taxon>
        <taxon>Cucujiformia</taxon>
        <taxon>Curculionidae</taxon>
        <taxon>Dryophthorinae</taxon>
        <taxon>Rhynchophorus</taxon>
    </lineage>
</organism>
<evidence type="ECO:0000313" key="2">
    <source>
        <dbReference type="Proteomes" id="UP000625711"/>
    </source>
</evidence>
<sequence>MKRARTISFSRINEGYFRKDPCRELSGQCLINLSSQTGRRAEQEAKSSEVAASSANASWNGREHSPLLCAVPAKNIFAYANLSYGTYILKASTLKVHMWQQRNASECASLTSTSSASRITCTCAFVVVQCTRLRFPAYQVQQV</sequence>
<evidence type="ECO:0000313" key="1">
    <source>
        <dbReference type="EMBL" id="KAF7268540.1"/>
    </source>
</evidence>
<comment type="caution">
    <text evidence="1">The sequence shown here is derived from an EMBL/GenBank/DDBJ whole genome shotgun (WGS) entry which is preliminary data.</text>
</comment>
<protein>
    <submittedName>
        <fullName evidence="1">Uncharacterized protein</fullName>
    </submittedName>
</protein>
<accession>A0A834I0E7</accession>
<reference evidence="1" key="1">
    <citation type="submission" date="2020-08" db="EMBL/GenBank/DDBJ databases">
        <title>Genome sequencing and assembly of the red palm weevil Rhynchophorus ferrugineus.</title>
        <authorList>
            <person name="Dias G.B."/>
            <person name="Bergman C.M."/>
            <person name="Manee M."/>
        </authorList>
    </citation>
    <scope>NUCLEOTIDE SEQUENCE</scope>
    <source>
        <strain evidence="1">AA-2017</strain>
        <tissue evidence="1">Whole larva</tissue>
    </source>
</reference>
<dbReference type="Proteomes" id="UP000625711">
    <property type="component" value="Unassembled WGS sequence"/>
</dbReference>
<gene>
    <name evidence="1" type="ORF">GWI33_018412</name>
</gene>
<dbReference type="AlphaFoldDB" id="A0A834I0E7"/>